<comment type="caution">
    <text evidence="1">The sequence shown here is derived from an EMBL/GenBank/DDBJ whole genome shotgun (WGS) entry which is preliminary data.</text>
</comment>
<dbReference type="Proteomes" id="UP000253507">
    <property type="component" value="Unassembled WGS sequence"/>
</dbReference>
<keyword evidence="2" id="KW-1185">Reference proteome</keyword>
<evidence type="ECO:0000313" key="2">
    <source>
        <dbReference type="Proteomes" id="UP000253507"/>
    </source>
</evidence>
<accession>A0A367EHR8</accession>
<reference evidence="1 2" key="1">
    <citation type="submission" date="2018-06" db="EMBL/GenBank/DDBJ databases">
        <title>Streptomyces reniochalinae sp. nov. and Streptomyces diacarnus sp. nov. from marine sponges.</title>
        <authorList>
            <person name="Li L."/>
        </authorList>
    </citation>
    <scope>NUCLEOTIDE SEQUENCE [LARGE SCALE GENOMIC DNA]</scope>
    <source>
        <strain evidence="1 2">LHW50302</strain>
    </source>
</reference>
<dbReference type="InterPro" id="IPR020037">
    <property type="entry name" value="DUF4312"/>
</dbReference>
<proteinExistence type="predicted"/>
<dbReference type="EMBL" id="QOIM01000036">
    <property type="protein sequence ID" value="RCG17513.1"/>
    <property type="molecule type" value="Genomic_DNA"/>
</dbReference>
<dbReference type="RefSeq" id="WP_114016424.1">
    <property type="nucleotide sequence ID" value="NZ_QOIM01000036.1"/>
</dbReference>
<dbReference type="Pfam" id="PF14189">
    <property type="entry name" value="DUF4312"/>
    <property type="match status" value="1"/>
</dbReference>
<evidence type="ECO:0000313" key="1">
    <source>
        <dbReference type="EMBL" id="RCG17513.1"/>
    </source>
</evidence>
<dbReference type="AlphaFoldDB" id="A0A367EHR8"/>
<dbReference type="OrthoDB" id="4202626at2"/>
<organism evidence="1 2">
    <name type="scientific">Streptomyces reniochalinae</name>
    <dbReference type="NCBI Taxonomy" id="2250578"/>
    <lineage>
        <taxon>Bacteria</taxon>
        <taxon>Bacillati</taxon>
        <taxon>Actinomycetota</taxon>
        <taxon>Actinomycetes</taxon>
        <taxon>Kitasatosporales</taxon>
        <taxon>Streptomycetaceae</taxon>
        <taxon>Streptomyces</taxon>
    </lineage>
</organism>
<sequence>MKHTRHILRLTGTGPTRDKAFADAMARVRQAAGERTTGVCFRVEPVDLEVVEAVEHRWRERFLGLLFARTRSRFSLTLRMEVRVAALDLDAVDFTVREERLTPLQHALRMR</sequence>
<protein>
    <submittedName>
        <fullName evidence="1">DUF4312 family protein</fullName>
    </submittedName>
</protein>
<gene>
    <name evidence="1" type="ORF">DQ392_16705</name>
</gene>
<name>A0A367EHR8_9ACTN</name>